<sequence>MSDEARDGDATAEGPGGEELQQKLGAAARNSALGRVAETDSMSAALLTAMGGWRGLVEALLPGIAFLVLYVLTKDLWVSVGVPAVIGLAFVIVRLVRREPAASAVGGLLGLVVSGFLALRSGEGTQYFVVGFWTNGAYAAGLVLSMLVRWPIVGVISGFLFGDGTKWRSSRRLMWWMQLATGVWVAFFLARLAVQLPLYFAGAVEALGVARLVMGAPLFALVIVLTVLFVRAVYQTASDPAKSGEPKQNLADE</sequence>
<evidence type="ECO:0000256" key="1">
    <source>
        <dbReference type="SAM" id="Phobius"/>
    </source>
</evidence>
<reference evidence="2" key="1">
    <citation type="submission" date="2022-05" db="EMBL/GenBank/DDBJ databases">
        <title>Complete genome sequence of toluene-degrading Gulosibacter sediminis strain ACHW.36C.</title>
        <authorList>
            <person name="Wai A.C."/>
            <person name="Lai G.K."/>
            <person name="Griffin S.D."/>
            <person name="Leung F.C."/>
        </authorList>
    </citation>
    <scope>NUCLEOTIDE SEQUENCE [LARGE SCALE GENOMIC DNA]</scope>
    <source>
        <strain evidence="2">ACHW.36C</strain>
    </source>
</reference>
<feature type="transmembrane region" description="Helical" evidence="1">
    <location>
        <begin position="173"/>
        <end position="194"/>
    </location>
</feature>
<name>A0ABY4MXB0_9MICO</name>
<keyword evidence="1" id="KW-0472">Membrane</keyword>
<feature type="transmembrane region" description="Helical" evidence="1">
    <location>
        <begin position="51"/>
        <end position="70"/>
    </location>
</feature>
<organism evidence="2">
    <name type="scientific">Gulosibacter sediminis</name>
    <dbReference type="NCBI Taxonomy" id="1729695"/>
    <lineage>
        <taxon>Bacteria</taxon>
        <taxon>Bacillati</taxon>
        <taxon>Actinomycetota</taxon>
        <taxon>Actinomycetes</taxon>
        <taxon>Micrococcales</taxon>
        <taxon>Microbacteriaceae</taxon>
        <taxon>Gulosibacter</taxon>
    </lineage>
</organism>
<feature type="transmembrane region" description="Helical" evidence="1">
    <location>
        <begin position="76"/>
        <end position="96"/>
    </location>
</feature>
<dbReference type="Pfam" id="PF11361">
    <property type="entry name" value="DUF3159"/>
    <property type="match status" value="1"/>
</dbReference>
<dbReference type="PIRSF" id="PIRSF010219">
    <property type="entry name" value="UCP010219"/>
    <property type="match status" value="1"/>
</dbReference>
<dbReference type="InterPro" id="IPR016566">
    <property type="entry name" value="UCP010219"/>
</dbReference>
<dbReference type="EMBL" id="CP097160">
    <property type="protein sequence ID" value="UQN13838.1"/>
    <property type="molecule type" value="Genomic_DNA"/>
</dbReference>
<gene>
    <name evidence="2" type="ORF">M3M28_07090</name>
</gene>
<feature type="transmembrane region" description="Helical" evidence="1">
    <location>
        <begin position="101"/>
        <end position="119"/>
    </location>
</feature>
<feature type="transmembrane region" description="Helical" evidence="1">
    <location>
        <begin position="139"/>
        <end position="161"/>
    </location>
</feature>
<evidence type="ECO:0000313" key="2">
    <source>
        <dbReference type="EMBL" id="UQN13838.1"/>
    </source>
</evidence>
<protein>
    <submittedName>
        <fullName evidence="2">DUF3159 domain-containing protein</fullName>
    </submittedName>
</protein>
<keyword evidence="1" id="KW-1133">Transmembrane helix</keyword>
<feature type="transmembrane region" description="Helical" evidence="1">
    <location>
        <begin position="214"/>
        <end position="234"/>
    </location>
</feature>
<keyword evidence="1" id="KW-0812">Transmembrane</keyword>
<proteinExistence type="predicted"/>
<accession>A0ABY4MXB0</accession>